<dbReference type="RefSeq" id="WP_072842331.1">
    <property type="nucleotide sequence ID" value="NZ_FQVF01000031.1"/>
</dbReference>
<evidence type="ECO:0000313" key="13">
    <source>
        <dbReference type="Proteomes" id="UP000184517"/>
    </source>
</evidence>
<feature type="binding site" evidence="8 10">
    <location>
        <position position="94"/>
    </location>
    <ligand>
        <name>3-methyl-2-oxobutanoate</name>
        <dbReference type="ChEBI" id="CHEBI:11851"/>
    </ligand>
</feature>
<feature type="binding site" evidence="8 10">
    <location>
        <begin position="55"/>
        <end position="56"/>
    </location>
    <ligand>
        <name>3-methyl-2-oxobutanoate</name>
        <dbReference type="ChEBI" id="CHEBI:11851"/>
    </ligand>
</feature>
<dbReference type="PIRSF" id="PIRSF000388">
    <property type="entry name" value="Pantoate_hydroxy_MeTrfase"/>
    <property type="match status" value="1"/>
</dbReference>
<name>A0A1M5MSP6_9GAMM</name>
<evidence type="ECO:0000256" key="6">
    <source>
        <dbReference type="ARBA" id="ARBA00022723"/>
    </source>
</evidence>
<dbReference type="Proteomes" id="UP000184517">
    <property type="component" value="Unassembled WGS sequence"/>
</dbReference>
<evidence type="ECO:0000256" key="4">
    <source>
        <dbReference type="ARBA" id="ARBA00022655"/>
    </source>
</evidence>
<keyword evidence="5 8" id="KW-0808">Transferase</keyword>
<evidence type="ECO:0000256" key="7">
    <source>
        <dbReference type="ARBA" id="ARBA00056497"/>
    </source>
</evidence>
<proteinExistence type="inferred from homology"/>
<comment type="catalytic activity">
    <reaction evidence="8">
        <text>(6R)-5,10-methylene-5,6,7,8-tetrahydrofolate + 3-methyl-2-oxobutanoate + H2O = 2-dehydropantoate + (6S)-5,6,7,8-tetrahydrofolate</text>
        <dbReference type="Rhea" id="RHEA:11824"/>
        <dbReference type="ChEBI" id="CHEBI:11561"/>
        <dbReference type="ChEBI" id="CHEBI:11851"/>
        <dbReference type="ChEBI" id="CHEBI:15377"/>
        <dbReference type="ChEBI" id="CHEBI:15636"/>
        <dbReference type="ChEBI" id="CHEBI:57453"/>
        <dbReference type="EC" id="2.1.2.11"/>
    </reaction>
</comment>
<dbReference type="NCBIfam" id="TIGR00222">
    <property type="entry name" value="panB"/>
    <property type="match status" value="1"/>
</dbReference>
<reference evidence="13" key="1">
    <citation type="submission" date="2016-11" db="EMBL/GenBank/DDBJ databases">
        <authorList>
            <person name="Varghese N."/>
            <person name="Submissions S."/>
        </authorList>
    </citation>
    <scope>NUCLEOTIDE SEQUENCE [LARGE SCALE GENOMIC DNA]</scope>
    <source>
        <strain evidence="13">DSM 16579</strain>
    </source>
</reference>
<protein>
    <recommendedName>
        <fullName evidence="8">3-methyl-2-oxobutanoate hydroxymethyltransferase</fullName>
        <ecNumber evidence="8">2.1.2.11</ecNumber>
    </recommendedName>
    <alternativeName>
        <fullName evidence="8">Ketopantoate hydroxymethyltransferase</fullName>
        <shortName evidence="8">KPHMT</shortName>
    </alternativeName>
</protein>
<evidence type="ECO:0000256" key="1">
    <source>
        <dbReference type="ARBA" id="ARBA00005033"/>
    </source>
</evidence>
<gene>
    <name evidence="8" type="primary">panB</name>
    <name evidence="12" type="ORF">SAMN02745753_04520</name>
</gene>
<dbReference type="InterPro" id="IPR015813">
    <property type="entry name" value="Pyrv/PenolPyrv_kinase-like_dom"/>
</dbReference>
<keyword evidence="8 11" id="KW-0460">Magnesium</keyword>
<dbReference type="CDD" id="cd06557">
    <property type="entry name" value="KPHMT-like"/>
    <property type="match status" value="1"/>
</dbReference>
<dbReference type="FunFam" id="3.20.20.60:FF:000003">
    <property type="entry name" value="3-methyl-2-oxobutanoate hydroxymethyltransferase"/>
    <property type="match status" value="1"/>
</dbReference>
<dbReference type="InterPro" id="IPR040442">
    <property type="entry name" value="Pyrv_kinase-like_dom_sf"/>
</dbReference>
<feature type="active site" description="Proton acceptor" evidence="8 9">
    <location>
        <position position="191"/>
    </location>
</feature>
<dbReference type="GO" id="GO:0015940">
    <property type="term" value="P:pantothenate biosynthetic process"/>
    <property type="evidence" value="ECO:0007669"/>
    <property type="project" value="UniProtKB-UniRule"/>
</dbReference>
<dbReference type="Pfam" id="PF02548">
    <property type="entry name" value="Pantoate_transf"/>
    <property type="match status" value="1"/>
</dbReference>
<dbReference type="HAMAP" id="MF_00156">
    <property type="entry name" value="PanB"/>
    <property type="match status" value="1"/>
</dbReference>
<evidence type="ECO:0000256" key="3">
    <source>
        <dbReference type="ARBA" id="ARBA00011424"/>
    </source>
</evidence>
<comment type="function">
    <text evidence="7 8">Catalyzes the reversible reaction in which hydroxymethyl group from 5,10-methylenetetrahydrofolate is transferred onto alpha-ketoisovalerate to form ketopantoate.</text>
</comment>
<evidence type="ECO:0000256" key="2">
    <source>
        <dbReference type="ARBA" id="ARBA00008676"/>
    </source>
</evidence>
<keyword evidence="12" id="KW-0489">Methyltransferase</keyword>
<keyword evidence="13" id="KW-1185">Reference proteome</keyword>
<evidence type="ECO:0000256" key="11">
    <source>
        <dbReference type="PIRSR" id="PIRSR000388-3"/>
    </source>
</evidence>
<comment type="subcellular location">
    <subcellularLocation>
        <location evidence="8">Cytoplasm</location>
    </subcellularLocation>
</comment>
<dbReference type="GO" id="GO:0008168">
    <property type="term" value="F:methyltransferase activity"/>
    <property type="evidence" value="ECO:0007669"/>
    <property type="project" value="UniProtKB-KW"/>
</dbReference>
<comment type="pathway">
    <text evidence="1 8">Cofactor biosynthesis; (R)-pantothenate biosynthesis; (R)-pantoate from 3-methyl-2-oxobutanoate: step 1/2.</text>
</comment>
<dbReference type="AlphaFoldDB" id="A0A1M5MSP6"/>
<accession>A0A1M5MSP6</accession>
<dbReference type="SUPFAM" id="SSF51621">
    <property type="entry name" value="Phosphoenolpyruvate/pyruvate domain"/>
    <property type="match status" value="1"/>
</dbReference>
<dbReference type="GO" id="GO:0005737">
    <property type="term" value="C:cytoplasm"/>
    <property type="evidence" value="ECO:0007669"/>
    <property type="project" value="UniProtKB-SubCell"/>
</dbReference>
<dbReference type="OrthoDB" id="9781789at2"/>
<evidence type="ECO:0000256" key="8">
    <source>
        <dbReference type="HAMAP-Rule" id="MF_00156"/>
    </source>
</evidence>
<evidence type="ECO:0000256" key="10">
    <source>
        <dbReference type="PIRSR" id="PIRSR000388-2"/>
    </source>
</evidence>
<comment type="cofactor">
    <cofactor evidence="8 11">
        <name>Mg(2+)</name>
        <dbReference type="ChEBI" id="CHEBI:18420"/>
    </cofactor>
    <text evidence="8 11">Binds 1 Mg(2+) ion per subunit.</text>
</comment>
<feature type="binding site" evidence="8 11">
    <location>
        <position position="94"/>
    </location>
    <ligand>
        <name>Mg(2+)</name>
        <dbReference type="ChEBI" id="CHEBI:18420"/>
    </ligand>
</feature>
<feature type="binding site" evidence="8 11">
    <location>
        <position position="55"/>
    </location>
    <ligand>
        <name>Mg(2+)</name>
        <dbReference type="ChEBI" id="CHEBI:18420"/>
    </ligand>
</feature>
<dbReference type="GO" id="GO:0000287">
    <property type="term" value="F:magnesium ion binding"/>
    <property type="evidence" value="ECO:0007669"/>
    <property type="project" value="TreeGrafter"/>
</dbReference>
<keyword evidence="4 8" id="KW-0566">Pantothenate biosynthesis</keyword>
<evidence type="ECO:0000256" key="9">
    <source>
        <dbReference type="PIRSR" id="PIRSR000388-1"/>
    </source>
</evidence>
<dbReference type="NCBIfam" id="NF001452">
    <property type="entry name" value="PRK00311.1"/>
    <property type="match status" value="1"/>
</dbReference>
<dbReference type="Gene3D" id="3.20.20.60">
    <property type="entry name" value="Phosphoenolpyruvate-binding domains"/>
    <property type="match status" value="1"/>
</dbReference>
<evidence type="ECO:0000313" key="12">
    <source>
        <dbReference type="EMBL" id="SHG80394.1"/>
    </source>
</evidence>
<dbReference type="GO" id="GO:0003864">
    <property type="term" value="F:3-methyl-2-oxobutanoate hydroxymethyltransferase activity"/>
    <property type="evidence" value="ECO:0007669"/>
    <property type="project" value="UniProtKB-UniRule"/>
</dbReference>
<dbReference type="PANTHER" id="PTHR20881:SF0">
    <property type="entry name" value="3-METHYL-2-OXOBUTANOATE HYDROXYMETHYLTRANSFERASE"/>
    <property type="match status" value="1"/>
</dbReference>
<dbReference type="UniPathway" id="UPA00028">
    <property type="reaction ID" value="UER00003"/>
</dbReference>
<dbReference type="PANTHER" id="PTHR20881">
    <property type="entry name" value="3-METHYL-2-OXOBUTANOATE HYDROXYMETHYLTRANSFERASE"/>
    <property type="match status" value="1"/>
</dbReference>
<dbReference type="InterPro" id="IPR003700">
    <property type="entry name" value="Pantoate_hydroxy_MeTrfase"/>
</dbReference>
<dbReference type="EMBL" id="FQVF01000031">
    <property type="protein sequence ID" value="SHG80394.1"/>
    <property type="molecule type" value="Genomic_DNA"/>
</dbReference>
<sequence length="275" mass="29593">MYSDNSQRKLTKPVTLSTLKKMKADKEKITCLTSYDASFTNVMNVAGVETILVGDSLGMVIQGQDSTLPVTIEDMCYHTAAVKRGNTNAFILADMSFMSYSKPEQALDNAAKLMQAGANMVKLEGGSWLADTVKLLSQRGIPVCAHLGLTPQSVHKFGGYKVQGKSQDAADLLLQESLDLVAAGADILLYECIPTELGKILTEAVSVPTIGIGAGHHTDGQVLVMHDMIGVNLGHTPKFVKNFLTDGRNVTQAFEAFVQEVKDVTFPGPEHGFKS</sequence>
<dbReference type="STRING" id="1122206.SAMN02745753_04520"/>
<dbReference type="GO" id="GO:0032259">
    <property type="term" value="P:methylation"/>
    <property type="evidence" value="ECO:0007669"/>
    <property type="project" value="UniProtKB-KW"/>
</dbReference>
<comment type="subunit">
    <text evidence="3 8">Homodecamer; pentamer of dimers.</text>
</comment>
<comment type="similarity">
    <text evidence="2 8">Belongs to the PanB family.</text>
</comment>
<keyword evidence="6 8" id="KW-0479">Metal-binding</keyword>
<organism evidence="12 13">
    <name type="scientific">Marinomonas polaris DSM 16579</name>
    <dbReference type="NCBI Taxonomy" id="1122206"/>
    <lineage>
        <taxon>Bacteria</taxon>
        <taxon>Pseudomonadati</taxon>
        <taxon>Pseudomonadota</taxon>
        <taxon>Gammaproteobacteria</taxon>
        <taxon>Oceanospirillales</taxon>
        <taxon>Oceanospirillaceae</taxon>
        <taxon>Marinomonas</taxon>
    </lineage>
</organism>
<feature type="binding site" evidence="8 11">
    <location>
        <position position="124"/>
    </location>
    <ligand>
        <name>Mg(2+)</name>
        <dbReference type="ChEBI" id="CHEBI:18420"/>
    </ligand>
</feature>
<evidence type="ECO:0000256" key="5">
    <source>
        <dbReference type="ARBA" id="ARBA00022679"/>
    </source>
</evidence>
<keyword evidence="8" id="KW-0963">Cytoplasm</keyword>
<dbReference type="EC" id="2.1.2.11" evidence="8"/>
<feature type="binding site" evidence="8 10">
    <location>
        <position position="122"/>
    </location>
    <ligand>
        <name>3-methyl-2-oxobutanoate</name>
        <dbReference type="ChEBI" id="CHEBI:11851"/>
    </ligand>
</feature>